<protein>
    <recommendedName>
        <fullName evidence="2">Anaphase-promoting complex subunit 5</fullName>
    </recommendedName>
</protein>
<evidence type="ECO:0000256" key="1">
    <source>
        <dbReference type="ARBA" id="ARBA00007450"/>
    </source>
</evidence>
<keyword evidence="4" id="KW-0498">Mitosis</keyword>
<gene>
    <name evidence="8" type="ORF">HID58_037617</name>
</gene>
<evidence type="ECO:0000256" key="4">
    <source>
        <dbReference type="ARBA" id="ARBA00022776"/>
    </source>
</evidence>
<dbReference type="PANTHER" id="PTHR12830">
    <property type="entry name" value="ANAPHASE-PROMOTING COMPLEX SUBUNIT 5"/>
    <property type="match status" value="1"/>
</dbReference>
<proteinExistence type="inferred from homology"/>
<dbReference type="EMBL" id="JAGKQM010000010">
    <property type="protein sequence ID" value="KAH0905790.1"/>
    <property type="molecule type" value="Genomic_DNA"/>
</dbReference>
<dbReference type="Pfam" id="PF12862">
    <property type="entry name" value="ANAPC5"/>
    <property type="match status" value="1"/>
</dbReference>
<dbReference type="InterPro" id="IPR026000">
    <property type="entry name" value="Apc5_dom"/>
</dbReference>
<organism evidence="8 9">
    <name type="scientific">Brassica napus</name>
    <name type="common">Rape</name>
    <dbReference type="NCBI Taxonomy" id="3708"/>
    <lineage>
        <taxon>Eukaryota</taxon>
        <taxon>Viridiplantae</taxon>
        <taxon>Streptophyta</taxon>
        <taxon>Embryophyta</taxon>
        <taxon>Tracheophyta</taxon>
        <taxon>Spermatophyta</taxon>
        <taxon>Magnoliopsida</taxon>
        <taxon>eudicotyledons</taxon>
        <taxon>Gunneridae</taxon>
        <taxon>Pentapetalae</taxon>
        <taxon>rosids</taxon>
        <taxon>malvids</taxon>
        <taxon>Brassicales</taxon>
        <taxon>Brassicaceae</taxon>
        <taxon>Brassiceae</taxon>
        <taxon>Brassica</taxon>
    </lineage>
</organism>
<comment type="similarity">
    <text evidence="1">Belongs to the APC5 family.</text>
</comment>
<keyword evidence="3" id="KW-0132">Cell division</keyword>
<sequence>MAGLTRTAGAFAVTPHKISVCILLQLYAPSAQMSLPFPFSSISQHNRLGLYLLSLTKSCDDIFEPKLEDLINQLREVGEDMDAWLTDHLTNRFSSLTSPDDLLNFFNDMRGILGSLDSGAAQDDQIILDPNSNLGMFVRRCILAFNLLSFEGVCHLFTSIEVYCREAHSSSAQYDESNDNLESLIQHDQMDMEKYIMDKATEEVELQKNASGRVPFHLHTPEALFKVTEGIPFDSLICAQIKLKVSQSLRIKVNVYHIILGCLWKQMKHAGLLVTRKEKSRTNTKKAEATQLACASSSTVDDTLVDESLFLRTNYQIQGFLMEQADAIETHGSSLSSSSIESFLQKLQNLAPELHRVHFLRYLNKLHSDDYFAALENLLRYFDYSAGTEGFDLVLPSTGCSMYGRYEIALLCLGMMHFRFGHPNLALEVLTEAVRVSQQHSNDTCLAYTLAAMSNLLSEMGIASTTSVLGSSYSPVTSTASLLSVQQRVYILLKESLRRADTLKLRRLVASNHLAMAKFELMHVQRPLLSFGPKASVRHKTCPVSVCKEIRLGAHLLSDFSAESSTMTIDGSLSSVWLKDLQKPWGQPVFSQESGSRKSSTFFQFCDHLVSIPGSVSQIIGASYLLRATSWELYGSAPMARMNTLVYATLFGDSSSSSDAELAYLKLIQHLALYKGYKDAFAAVKIAEEKFLTVSKSKILLLKLQLLHEHALHRHSNFVKSISGNLKLAQRMCNELGGLASTTIGVDMELKVEASLREARTLLAAKQYSQAANVAHSLFCTCHKFNLQIEKASVLLLLAEIHKKSGNAVLGLPYALASISFCQSFNLDLLKASATLTLAELWLGLGSNHAKRALDLLHGAFPMILGHGGLELRARAYIFEANCYLSDPSFSVSTDSDTVLDSLRQASEELQALEYHELAAEAFYLMAMVYDKVGQLEEREEAATLFKMHITALENPQDEEPNMA</sequence>
<evidence type="ECO:0000313" key="9">
    <source>
        <dbReference type="Proteomes" id="UP000824890"/>
    </source>
</evidence>
<evidence type="ECO:0000256" key="2">
    <source>
        <dbReference type="ARBA" id="ARBA00016066"/>
    </source>
</evidence>
<accession>A0ABQ8BLW7</accession>
<evidence type="ECO:0000313" key="8">
    <source>
        <dbReference type="EMBL" id="KAH0905790.1"/>
    </source>
</evidence>
<name>A0ABQ8BLW7_BRANA</name>
<keyword evidence="5" id="KW-0833">Ubl conjugation pathway</keyword>
<dbReference type="Proteomes" id="UP000824890">
    <property type="component" value="Unassembled WGS sequence"/>
</dbReference>
<reference evidence="8 9" key="1">
    <citation type="submission" date="2021-05" db="EMBL/GenBank/DDBJ databases">
        <title>Genome Assembly of Synthetic Allotetraploid Brassica napus Reveals Homoeologous Exchanges between Subgenomes.</title>
        <authorList>
            <person name="Davis J.T."/>
        </authorList>
    </citation>
    <scope>NUCLEOTIDE SEQUENCE [LARGE SCALE GENOMIC DNA]</scope>
    <source>
        <strain evidence="9">cv. Da-Ae</strain>
        <tissue evidence="8">Seedling</tissue>
    </source>
</reference>
<dbReference type="CDD" id="cd16270">
    <property type="entry name" value="Apc5_N"/>
    <property type="match status" value="1"/>
</dbReference>
<evidence type="ECO:0000256" key="6">
    <source>
        <dbReference type="ARBA" id="ARBA00023306"/>
    </source>
</evidence>
<evidence type="ECO:0000256" key="3">
    <source>
        <dbReference type="ARBA" id="ARBA00022618"/>
    </source>
</evidence>
<feature type="domain" description="Anaphase-promoting complex subunit 5" evidence="7">
    <location>
        <begin position="358"/>
        <end position="458"/>
    </location>
</feature>
<dbReference type="PANTHER" id="PTHR12830:SF9">
    <property type="entry name" value="ANAPHASE-PROMOTING COMPLEX SUBUNIT 5"/>
    <property type="match status" value="1"/>
</dbReference>
<dbReference type="InterPro" id="IPR037679">
    <property type="entry name" value="Apc5"/>
</dbReference>
<keyword evidence="9" id="KW-1185">Reference proteome</keyword>
<evidence type="ECO:0000259" key="7">
    <source>
        <dbReference type="Pfam" id="PF12862"/>
    </source>
</evidence>
<comment type="caution">
    <text evidence="8">The sequence shown here is derived from an EMBL/GenBank/DDBJ whole genome shotgun (WGS) entry which is preliminary data.</text>
</comment>
<keyword evidence="6" id="KW-0131">Cell cycle</keyword>
<evidence type="ECO:0000256" key="5">
    <source>
        <dbReference type="ARBA" id="ARBA00022786"/>
    </source>
</evidence>